<accession>A0A382QDM1</accession>
<dbReference type="InterPro" id="IPR011008">
    <property type="entry name" value="Dimeric_a/b-barrel"/>
</dbReference>
<proteinExistence type="predicted"/>
<dbReference type="SUPFAM" id="SSF54909">
    <property type="entry name" value="Dimeric alpha+beta barrel"/>
    <property type="match status" value="1"/>
</dbReference>
<sequence length="88" mass="9655">MSITLVAKVKVEDYTKLEATFANRESERVAAGLELKLYRDMDDPNGAVICGTVPSKEAFLAFMTSPEQQEAMKEATIQGPPDLTFLEG</sequence>
<dbReference type="AlphaFoldDB" id="A0A382QDM1"/>
<dbReference type="Gene3D" id="3.30.70.100">
    <property type="match status" value="1"/>
</dbReference>
<organism evidence="1">
    <name type="scientific">marine metagenome</name>
    <dbReference type="NCBI Taxonomy" id="408172"/>
    <lineage>
        <taxon>unclassified sequences</taxon>
        <taxon>metagenomes</taxon>
        <taxon>ecological metagenomes</taxon>
    </lineage>
</organism>
<protein>
    <recommendedName>
        <fullName evidence="2">ABM domain-containing protein</fullName>
    </recommendedName>
</protein>
<dbReference type="EMBL" id="UINC01113393">
    <property type="protein sequence ID" value="SVC82975.1"/>
    <property type="molecule type" value="Genomic_DNA"/>
</dbReference>
<evidence type="ECO:0000313" key="1">
    <source>
        <dbReference type="EMBL" id="SVC82975.1"/>
    </source>
</evidence>
<reference evidence="1" key="1">
    <citation type="submission" date="2018-05" db="EMBL/GenBank/DDBJ databases">
        <authorList>
            <person name="Lanie J.A."/>
            <person name="Ng W.-L."/>
            <person name="Kazmierczak K.M."/>
            <person name="Andrzejewski T.M."/>
            <person name="Davidsen T.M."/>
            <person name="Wayne K.J."/>
            <person name="Tettelin H."/>
            <person name="Glass J.I."/>
            <person name="Rusch D."/>
            <person name="Podicherti R."/>
            <person name="Tsui H.-C.T."/>
            <person name="Winkler M.E."/>
        </authorList>
    </citation>
    <scope>NUCLEOTIDE SEQUENCE</scope>
</reference>
<name>A0A382QDM1_9ZZZZ</name>
<gene>
    <name evidence="1" type="ORF">METZ01_LOCUS335829</name>
</gene>
<evidence type="ECO:0008006" key="2">
    <source>
        <dbReference type="Google" id="ProtNLM"/>
    </source>
</evidence>